<evidence type="ECO:0008006" key="3">
    <source>
        <dbReference type="Google" id="ProtNLM"/>
    </source>
</evidence>
<dbReference type="RefSeq" id="WP_042577372.1">
    <property type="nucleotide sequence ID" value="NZ_JXQQ01000008.1"/>
</dbReference>
<comment type="caution">
    <text evidence="1">The sequence shown here is derived from an EMBL/GenBank/DDBJ whole genome shotgun (WGS) entry which is preliminary data.</text>
</comment>
<protein>
    <recommendedName>
        <fullName evidence="3">DUF1365 domain-containing protein</fullName>
    </recommendedName>
</protein>
<dbReference type="Proteomes" id="UP000032067">
    <property type="component" value="Unassembled WGS sequence"/>
</dbReference>
<name>A0A0D0N342_VARPD</name>
<dbReference type="InterPro" id="IPR010775">
    <property type="entry name" value="DUF1365"/>
</dbReference>
<dbReference type="AlphaFoldDB" id="A0A0D0N342"/>
<dbReference type="EMBL" id="JXQQ01000008">
    <property type="protein sequence ID" value="KIQ35820.1"/>
    <property type="molecule type" value="Genomic_DNA"/>
</dbReference>
<dbReference type="PANTHER" id="PTHR33973">
    <property type="entry name" value="OS07G0153300 PROTEIN"/>
    <property type="match status" value="1"/>
</dbReference>
<proteinExistence type="predicted"/>
<organism evidence="1 2">
    <name type="scientific">Variovorax paradoxus</name>
    <dbReference type="NCBI Taxonomy" id="34073"/>
    <lineage>
        <taxon>Bacteria</taxon>
        <taxon>Pseudomonadati</taxon>
        <taxon>Pseudomonadota</taxon>
        <taxon>Betaproteobacteria</taxon>
        <taxon>Burkholderiales</taxon>
        <taxon>Comamonadaceae</taxon>
        <taxon>Variovorax</taxon>
    </lineage>
</organism>
<evidence type="ECO:0000313" key="1">
    <source>
        <dbReference type="EMBL" id="KIQ35820.1"/>
    </source>
</evidence>
<dbReference type="PANTHER" id="PTHR33973:SF4">
    <property type="entry name" value="OS07G0153300 PROTEIN"/>
    <property type="match status" value="1"/>
</dbReference>
<dbReference type="Pfam" id="PF07103">
    <property type="entry name" value="DUF1365"/>
    <property type="match status" value="1"/>
</dbReference>
<evidence type="ECO:0000313" key="2">
    <source>
        <dbReference type="Proteomes" id="UP000032067"/>
    </source>
</evidence>
<gene>
    <name evidence="1" type="ORF">RT97_03370</name>
</gene>
<reference evidence="1 2" key="1">
    <citation type="submission" date="2014-12" db="EMBL/GenBank/DDBJ databases">
        <title>16Stimator: statistical estimation of ribosomal gene copy numbers from draft genome assemblies.</title>
        <authorList>
            <person name="Perisin M.A."/>
            <person name="Vetter M."/>
            <person name="Gilbert J.A."/>
            <person name="Bergelson J."/>
        </authorList>
    </citation>
    <scope>NUCLEOTIDE SEQUENCE [LARGE SCALE GENOMIC DNA]</scope>
    <source>
        <strain evidence="1 2">MEDvA23</strain>
    </source>
</reference>
<accession>A0A0D0N342</accession>
<dbReference type="OrthoDB" id="9778801at2"/>
<sequence length="267" mass="30164">MSQALPFPLMGFGEVRHARLRPARNAFVYPTYFLMLPMRTLRANGSKSLALNRRAALSFHDVDHGDGRTPAQGGALSWLDDLLAAHQIHDATGEAWLHCYPRVFGYTFKPVSFWYCHTAEGALRAIVVEVNNTFGERHCYLLDRPVYGQELKATKAFHVSPFCQVSGDYRFRFFVDAEFAHTVVRIDHDDADGPLLQTSVSGELGPLSAASTRRALWRYPAMTFGLIARIHWQAARLWLKRVPFVAKPAPPRHFVSSDHPHQQQANP</sequence>